<name>A0A5N6P9M6_9ASTR</name>
<keyword evidence="2" id="KW-1185">Reference proteome</keyword>
<comment type="caution">
    <text evidence="1">The sequence shown here is derived from an EMBL/GenBank/DDBJ whole genome shotgun (WGS) entry which is preliminary data.</text>
</comment>
<proteinExistence type="predicted"/>
<reference evidence="1 2" key="1">
    <citation type="submission" date="2019-05" db="EMBL/GenBank/DDBJ databases">
        <title>Mikania micrantha, genome provides insights into the molecular mechanism of rapid growth.</title>
        <authorList>
            <person name="Liu B."/>
        </authorList>
    </citation>
    <scope>NUCLEOTIDE SEQUENCE [LARGE SCALE GENOMIC DNA]</scope>
    <source>
        <strain evidence="1">NLD-2019</strain>
        <tissue evidence="1">Leaf</tissue>
    </source>
</reference>
<accession>A0A5N6P9M6</accession>
<sequence length="495" mass="56194">MKDEVVTLKILMYGSPLTSNDQCGDFEYRPECHKRFDDFWDDKELEDVPQDSLTNMAKEIATGDSTMSGVVRALESDTLEVLDEKHAGEIQTNKAQQVLLDGYPKNNLEISANFSDTSQFLLLPEVIGASPAESEVQNGCGYSRLSKQLYDNGFCCIPNIDFSKVVIGDMLKWNVHSYPCMWWRVMDMTRVQFANKSFALTSQKILDYVIYDKVDGQLGQPFLPNNGHAFHQLTFDTCEGWIQWEDLLTSEGAQKKIGENGNKKTNFSSKPKKKRNWKRIKAAPQHESNKSLDWELLDHKIAWETSMATALSCDPVACNLDLASANKSCIIMVEDMKVWIEKSDGKDFGWWKMQIEDSLAPKGLDMYAVCKLWAECEGQAVYVDVEPESSIKISPAIGKITATMVRQIYETDLFAQGLAIGKRHVRCWIKKRVCWVSKIETAKMKYGKCLSITNIKIILPMIGFKSFGAREIWCNMICGPHVRKPEEDDCERKSA</sequence>
<gene>
    <name evidence="1" type="ORF">E3N88_13408</name>
</gene>
<organism evidence="1 2">
    <name type="scientific">Mikania micrantha</name>
    <name type="common">bitter vine</name>
    <dbReference type="NCBI Taxonomy" id="192012"/>
    <lineage>
        <taxon>Eukaryota</taxon>
        <taxon>Viridiplantae</taxon>
        <taxon>Streptophyta</taxon>
        <taxon>Embryophyta</taxon>
        <taxon>Tracheophyta</taxon>
        <taxon>Spermatophyta</taxon>
        <taxon>Magnoliopsida</taxon>
        <taxon>eudicotyledons</taxon>
        <taxon>Gunneridae</taxon>
        <taxon>Pentapetalae</taxon>
        <taxon>asterids</taxon>
        <taxon>campanulids</taxon>
        <taxon>Asterales</taxon>
        <taxon>Asteraceae</taxon>
        <taxon>Asteroideae</taxon>
        <taxon>Heliantheae alliance</taxon>
        <taxon>Eupatorieae</taxon>
        <taxon>Mikania</taxon>
    </lineage>
</organism>
<dbReference type="Gene3D" id="3.40.50.150">
    <property type="entry name" value="Vaccinia Virus protein VP39"/>
    <property type="match status" value="1"/>
</dbReference>
<dbReference type="Proteomes" id="UP000326396">
    <property type="component" value="Linkage Group LG14"/>
</dbReference>
<dbReference type="AlphaFoldDB" id="A0A5N6P9M6"/>
<dbReference type="InterPro" id="IPR029063">
    <property type="entry name" value="SAM-dependent_MTases_sf"/>
</dbReference>
<evidence type="ECO:0000313" key="2">
    <source>
        <dbReference type="Proteomes" id="UP000326396"/>
    </source>
</evidence>
<dbReference type="EMBL" id="SZYD01000006">
    <property type="protein sequence ID" value="KAD5961935.1"/>
    <property type="molecule type" value="Genomic_DNA"/>
</dbReference>
<dbReference type="OrthoDB" id="411785at2759"/>
<evidence type="ECO:0000313" key="1">
    <source>
        <dbReference type="EMBL" id="KAD5961935.1"/>
    </source>
</evidence>
<protein>
    <submittedName>
        <fullName evidence="1">Uncharacterized protein</fullName>
    </submittedName>
</protein>